<feature type="region of interest" description="Disordered" evidence="1">
    <location>
        <begin position="571"/>
        <end position="598"/>
    </location>
</feature>
<dbReference type="Proteomes" id="UP001310594">
    <property type="component" value="Unassembled WGS sequence"/>
</dbReference>
<dbReference type="AlphaFoldDB" id="A0AAN7VXI2"/>
<reference evidence="2" key="1">
    <citation type="submission" date="2023-08" db="EMBL/GenBank/DDBJ databases">
        <title>Black Yeasts Isolated from many extreme environments.</title>
        <authorList>
            <person name="Coleine C."/>
            <person name="Stajich J.E."/>
            <person name="Selbmann L."/>
        </authorList>
    </citation>
    <scope>NUCLEOTIDE SEQUENCE</scope>
    <source>
        <strain evidence="2">CCFEE 5810</strain>
    </source>
</reference>
<protein>
    <submittedName>
        <fullName evidence="2">Uncharacterized protein</fullName>
    </submittedName>
</protein>
<evidence type="ECO:0000313" key="2">
    <source>
        <dbReference type="EMBL" id="KAK5707992.1"/>
    </source>
</evidence>
<accession>A0AAN7VXI2</accession>
<organism evidence="2 3">
    <name type="scientific">Elasticomyces elasticus</name>
    <dbReference type="NCBI Taxonomy" id="574655"/>
    <lineage>
        <taxon>Eukaryota</taxon>
        <taxon>Fungi</taxon>
        <taxon>Dikarya</taxon>
        <taxon>Ascomycota</taxon>
        <taxon>Pezizomycotina</taxon>
        <taxon>Dothideomycetes</taxon>
        <taxon>Dothideomycetidae</taxon>
        <taxon>Mycosphaerellales</taxon>
        <taxon>Teratosphaeriaceae</taxon>
        <taxon>Elasticomyces</taxon>
    </lineage>
</organism>
<name>A0AAN7VXI2_9PEZI</name>
<evidence type="ECO:0000256" key="1">
    <source>
        <dbReference type="SAM" id="MobiDB-lite"/>
    </source>
</evidence>
<dbReference type="InterPro" id="IPR038883">
    <property type="entry name" value="AN11006-like"/>
</dbReference>
<gene>
    <name evidence="2" type="ORF">LTR97_000531</name>
</gene>
<dbReference type="PANTHER" id="PTHR42085">
    <property type="entry name" value="F-BOX DOMAIN-CONTAINING PROTEIN"/>
    <property type="match status" value="1"/>
</dbReference>
<dbReference type="PANTHER" id="PTHR42085:SF1">
    <property type="entry name" value="F-BOX DOMAIN-CONTAINING PROTEIN"/>
    <property type="match status" value="1"/>
</dbReference>
<proteinExistence type="predicted"/>
<sequence length="691" mass="77666">MPCNARHSGSPLFLDAADRLPFPSKLPMGVIDCGYLLRLPGEVRNAIYELVVRSDSPIDLISLPWPSECFFNSHDNCTYPAITHGTGQVADEALAVFFAVNHFHAKVFWLPTDDHQRLPVEQEKRPMSGIRGLGLAFRRIGARNCHAISRLQIEWLVTVGNEANLTAMTAWARLWAVVGDEVPYLPKMAMMTHKFRTPDGFGSTYDDVADPLAGFFSSWGFISGYLVEGFDQGTAARAVELREQLVILGTAFGLAEASGVLDSGSIEDWIVLWVMGHRPGGSKELKEYIKKEWNNVSLTGRLDQELRSRIYGLALGRSPSQPPAAIPLELPYGPFESFVNSLPPLLHLYGGMATEAMGKYFRHNTFATSLEFTKLNIKRLKDLAEEIRLLWCTSITTTPLELHVEWRWPKTLTVKDLSAFVKLTHYSSSMESYMKITRTPATTTMTRILATILTTLEQVARKEGRNLGSPRRARLCGQRADKVFRDHPKIRKAWYRDCVLDWIVGEYDCDEHGEVRELCRDLFRHDLDTREPDGKHEEKYDTLITESRRKVTNAMWPIQPDWDEFFDGILSEDVPQPLPDQQDGEEESSSTAGPENHEADLAPAIDEPALDEIIPENEDIAEQASPREDDPLITEATDDISANEPTDDGIPVAAVAPSASHNSTFIDAAWPAGALMRHPAWNWDTYPYERD</sequence>
<evidence type="ECO:0000313" key="3">
    <source>
        <dbReference type="Proteomes" id="UP001310594"/>
    </source>
</evidence>
<dbReference type="EMBL" id="JAVRQU010000001">
    <property type="protein sequence ID" value="KAK5707992.1"/>
    <property type="molecule type" value="Genomic_DNA"/>
</dbReference>
<comment type="caution">
    <text evidence="2">The sequence shown here is derived from an EMBL/GenBank/DDBJ whole genome shotgun (WGS) entry which is preliminary data.</text>
</comment>